<sequence length="708" mass="82044">MAPLKFRQSRSLPAYPRPPKGPSVKPVPVKTSIDPKVFFELIAGTVIIFFLAVIFWKTGKFIRSFNRHKVLGEGKPTTARYARTWYGWVSLETHERNKKVLERVSEWLREWTAWKTTRTDYRWVWWDPGQEALEERRRNRRLLAWLPECFKSYEFPTADEIWNPGPPKECHGSLASSPSQSIKLAGSPGRRSIDANPLSRQYLRDIEEDPYHSMPSLSPGPNEYIPQERWAERLLSSPRIAERPSRLSNKFQSLPILRTISRNSTEQLSQSIIDAYRVSYQDPFLSGQSSFRTAKSTLRSDLDETPKASIRIIDPRRHRHHNLLKYRVWSTQMQIKAKRPGLHDLRDSSGPPGTPMTSIMASFLSDQSATGVLSDQSAKHGIDTLKNSIGRLSVAFNRDRIARQAHIGGKQLSNWGTHKYNSTPTRSHFPMNTSAKAEKRLDHQWQSLREIKQPVHRRSAIRNIWPSAENIKPNRVLDDGPDPVLKDTHSLFEGLNDWDVRLIDGLDRKLVWIFNEFTPGQKPYHFACLANHWLNRETWLVIDPVSRVDQDSRRQWGDPRFNVPYPDPRLDARPKYPMAVRKRAQTRHIDSWRAAVNRQRRVSGIRDIIRSVELYDDSCDEPPDGKIDTASWILPKPPQGFEMSTKQKNAWYEGGAGWQERLEDWQQVRRGYRLQKALHEGRVNRNYVKEVAADVGRRCRTVSSKLVS</sequence>
<accession>A0A1V6P7D3</accession>
<dbReference type="Proteomes" id="UP000191522">
    <property type="component" value="Unassembled WGS sequence"/>
</dbReference>
<protein>
    <submittedName>
        <fullName evidence="3">Uncharacterized protein</fullName>
    </submittedName>
</protein>
<dbReference type="AlphaFoldDB" id="A0A1V6P7D3"/>
<keyword evidence="2" id="KW-0472">Membrane</keyword>
<keyword evidence="4" id="KW-1185">Reference proteome</keyword>
<name>A0A1V6P7D3_PENDC</name>
<gene>
    <name evidence="3" type="ORF">PENDEC_c018G01249</name>
</gene>
<dbReference type="OMA" id="SWIWWDP"/>
<keyword evidence="2" id="KW-1133">Transmembrane helix</keyword>
<organism evidence="3 4">
    <name type="scientific">Penicillium decumbens</name>
    <dbReference type="NCBI Taxonomy" id="69771"/>
    <lineage>
        <taxon>Eukaryota</taxon>
        <taxon>Fungi</taxon>
        <taxon>Dikarya</taxon>
        <taxon>Ascomycota</taxon>
        <taxon>Pezizomycotina</taxon>
        <taxon>Eurotiomycetes</taxon>
        <taxon>Eurotiomycetidae</taxon>
        <taxon>Eurotiales</taxon>
        <taxon>Aspergillaceae</taxon>
        <taxon>Penicillium</taxon>
    </lineage>
</organism>
<feature type="region of interest" description="Disordered" evidence="1">
    <location>
        <begin position="169"/>
        <end position="195"/>
    </location>
</feature>
<evidence type="ECO:0000256" key="1">
    <source>
        <dbReference type="SAM" id="MobiDB-lite"/>
    </source>
</evidence>
<feature type="region of interest" description="Disordered" evidence="1">
    <location>
        <begin position="1"/>
        <end position="27"/>
    </location>
</feature>
<comment type="caution">
    <text evidence="3">The sequence shown here is derived from an EMBL/GenBank/DDBJ whole genome shotgun (WGS) entry which is preliminary data.</text>
</comment>
<reference evidence="4" key="1">
    <citation type="journal article" date="2017" name="Nat. Microbiol.">
        <title>Global analysis of biosynthetic gene clusters reveals vast potential of secondary metabolite production in Penicillium species.</title>
        <authorList>
            <person name="Nielsen J.C."/>
            <person name="Grijseels S."/>
            <person name="Prigent S."/>
            <person name="Ji B."/>
            <person name="Dainat J."/>
            <person name="Nielsen K.F."/>
            <person name="Frisvad J.C."/>
            <person name="Workman M."/>
            <person name="Nielsen J."/>
        </authorList>
    </citation>
    <scope>NUCLEOTIDE SEQUENCE [LARGE SCALE GENOMIC DNA]</scope>
    <source>
        <strain evidence="4">IBT 11843</strain>
    </source>
</reference>
<evidence type="ECO:0000256" key="2">
    <source>
        <dbReference type="SAM" id="Phobius"/>
    </source>
</evidence>
<dbReference type="EMBL" id="MDYL01000018">
    <property type="protein sequence ID" value="OQD72885.1"/>
    <property type="molecule type" value="Genomic_DNA"/>
</dbReference>
<dbReference type="STRING" id="69771.A0A1V6P7D3"/>
<evidence type="ECO:0000313" key="4">
    <source>
        <dbReference type="Proteomes" id="UP000191522"/>
    </source>
</evidence>
<dbReference type="OrthoDB" id="5346728at2759"/>
<feature type="transmembrane region" description="Helical" evidence="2">
    <location>
        <begin position="37"/>
        <end position="56"/>
    </location>
</feature>
<keyword evidence="2" id="KW-0812">Transmembrane</keyword>
<evidence type="ECO:0000313" key="3">
    <source>
        <dbReference type="EMBL" id="OQD72885.1"/>
    </source>
</evidence>
<proteinExistence type="predicted"/>